<dbReference type="SUPFAM" id="SSF51120">
    <property type="entry name" value="beta-Roll"/>
    <property type="match status" value="3"/>
</dbReference>
<organism evidence="3 4">
    <name type="scientific">Microvirga alba</name>
    <dbReference type="NCBI Taxonomy" id="2791025"/>
    <lineage>
        <taxon>Bacteria</taxon>
        <taxon>Pseudomonadati</taxon>
        <taxon>Pseudomonadota</taxon>
        <taxon>Alphaproteobacteria</taxon>
        <taxon>Hyphomicrobiales</taxon>
        <taxon>Methylobacteriaceae</taxon>
        <taxon>Microvirga</taxon>
    </lineage>
</organism>
<name>A0A931BTJ9_9HYPH</name>
<comment type="caution">
    <text evidence="3">The sequence shown here is derived from an EMBL/GenBank/DDBJ whole genome shotgun (WGS) entry which is preliminary data.</text>
</comment>
<proteinExistence type="predicted"/>
<dbReference type="InterPro" id="IPR001343">
    <property type="entry name" value="Hemolysn_Ca-bd"/>
</dbReference>
<dbReference type="PROSITE" id="PS00330">
    <property type="entry name" value="HEMOLYSIN_CALCIUM"/>
    <property type="match status" value="2"/>
</dbReference>
<feature type="non-terminal residue" evidence="3">
    <location>
        <position position="403"/>
    </location>
</feature>
<dbReference type="InterPro" id="IPR050557">
    <property type="entry name" value="RTX_toxin/Mannuronan_C5-epim"/>
</dbReference>
<dbReference type="GO" id="GO:0005509">
    <property type="term" value="F:calcium ion binding"/>
    <property type="evidence" value="ECO:0007669"/>
    <property type="project" value="InterPro"/>
</dbReference>
<dbReference type="Pfam" id="PF00353">
    <property type="entry name" value="HemolysinCabind"/>
    <property type="match status" value="4"/>
</dbReference>
<dbReference type="InterPro" id="IPR011049">
    <property type="entry name" value="Serralysin-like_metalloprot_C"/>
</dbReference>
<dbReference type="InterPro" id="IPR018511">
    <property type="entry name" value="Hemolysin-typ_Ca-bd_CS"/>
</dbReference>
<dbReference type="Proteomes" id="UP000599312">
    <property type="component" value="Unassembled WGS sequence"/>
</dbReference>
<dbReference type="PRINTS" id="PR00313">
    <property type="entry name" value="CABNDNGRPT"/>
</dbReference>
<reference evidence="3" key="1">
    <citation type="submission" date="2020-11" db="EMBL/GenBank/DDBJ databases">
        <authorList>
            <person name="Kim M.K."/>
        </authorList>
    </citation>
    <scope>NUCLEOTIDE SEQUENCE</scope>
    <source>
        <strain evidence="3">BT350</strain>
    </source>
</reference>
<keyword evidence="2" id="KW-0964">Secreted</keyword>
<dbReference type="Gene3D" id="2.150.10.10">
    <property type="entry name" value="Serralysin-like metalloprotease, C-terminal"/>
    <property type="match status" value="4"/>
</dbReference>
<dbReference type="PANTHER" id="PTHR38340:SF1">
    <property type="entry name" value="S-LAYER PROTEIN"/>
    <property type="match status" value="1"/>
</dbReference>
<evidence type="ECO:0000313" key="3">
    <source>
        <dbReference type="EMBL" id="MBF9234509.1"/>
    </source>
</evidence>
<accession>A0A931BTJ9</accession>
<keyword evidence="4" id="KW-1185">Reference proteome</keyword>
<gene>
    <name evidence="3" type="ORF">I2H38_14115</name>
</gene>
<dbReference type="GO" id="GO:0005576">
    <property type="term" value="C:extracellular region"/>
    <property type="evidence" value="ECO:0007669"/>
    <property type="project" value="UniProtKB-SubCell"/>
</dbReference>
<dbReference type="PANTHER" id="PTHR38340">
    <property type="entry name" value="S-LAYER PROTEIN"/>
    <property type="match status" value="1"/>
</dbReference>
<evidence type="ECO:0000256" key="1">
    <source>
        <dbReference type="ARBA" id="ARBA00004613"/>
    </source>
</evidence>
<sequence>MRFLRVIDIKYHINSWDFAMPIYNPATKTYVFSTIDDDIFDLSVYALTEARNVLGNASDNTIIGDDFNNVIDGGDGNDFLNGGLGQDTLIGGLGNDYYVIDENDELVENADEGIDTVQASFTYTLLKNFENLVLTGVGDISGTGNSANNVLTGNAGNNTLDGGLGNDTLDGGSGGIDKLIGGAGNDVYKVRDTLDELVENPNEGIDTVIAFVSYTLKTNFENLTLSGSADINGKGNDADNELIGNAGRNQLEGGNGNDTLNGGAGADTLVGGQGDDVYFVDNIGDTIVEAANEGYDIVHASVDFRLADNLEALVLEGQEATTGIGNNLDNTLTGNFGNNTLIGGGGNDYLDGRSGADRMIGGAGDDTYIVDNIGDTIVEAANEGYDIVHASVDFRLADNLEAL</sequence>
<dbReference type="AlphaFoldDB" id="A0A931BTJ9"/>
<protein>
    <submittedName>
        <fullName evidence="3">Calcium-binding protein</fullName>
    </submittedName>
</protein>
<dbReference type="RefSeq" id="WP_196272489.1">
    <property type="nucleotide sequence ID" value="NZ_JADQDO010000006.1"/>
</dbReference>
<comment type="subcellular location">
    <subcellularLocation>
        <location evidence="1">Secreted</location>
    </subcellularLocation>
</comment>
<evidence type="ECO:0000256" key="2">
    <source>
        <dbReference type="ARBA" id="ARBA00022525"/>
    </source>
</evidence>
<dbReference type="EMBL" id="JADQDO010000006">
    <property type="protein sequence ID" value="MBF9234509.1"/>
    <property type="molecule type" value="Genomic_DNA"/>
</dbReference>
<evidence type="ECO:0000313" key="4">
    <source>
        <dbReference type="Proteomes" id="UP000599312"/>
    </source>
</evidence>